<sequence>MPISKELKTAILGLTREEKDKLLLRLINKHKDLQEQLIFQLLEDGQTLPERRDDLRNKMDRFYKLDPDSSGWLMTDMRRLHAEIAYHVKITKDKYGEVELVLYLLNECFEKQLPYVQKYTSKTDSLAEYIAKRTEAILKKLTKLHPDIQFEFLEDVNHLLERVYAYAPAPYAKQLGLPKRMDIR</sequence>
<comment type="caution">
    <text evidence="1">The sequence shown here is derived from an EMBL/GenBank/DDBJ whole genome shotgun (WGS) entry which is preliminary data.</text>
</comment>
<gene>
    <name evidence="1" type="ORF">C5O19_07260</name>
</gene>
<evidence type="ECO:0000313" key="2">
    <source>
        <dbReference type="Proteomes" id="UP000239590"/>
    </source>
</evidence>
<organism evidence="1 2">
    <name type="scientific">Siphonobacter curvatus</name>
    <dbReference type="NCBI Taxonomy" id="2094562"/>
    <lineage>
        <taxon>Bacteria</taxon>
        <taxon>Pseudomonadati</taxon>
        <taxon>Bacteroidota</taxon>
        <taxon>Cytophagia</taxon>
        <taxon>Cytophagales</taxon>
        <taxon>Cytophagaceae</taxon>
        <taxon>Siphonobacter</taxon>
    </lineage>
</organism>
<protein>
    <submittedName>
        <fullName evidence="1">Uncharacterized protein</fullName>
    </submittedName>
</protein>
<evidence type="ECO:0000313" key="1">
    <source>
        <dbReference type="EMBL" id="PQA59440.1"/>
    </source>
</evidence>
<reference evidence="2" key="1">
    <citation type="submission" date="2018-02" db="EMBL/GenBank/DDBJ databases">
        <title>Genome sequencing of Solimonas sp. HR-BB.</title>
        <authorList>
            <person name="Lee Y."/>
            <person name="Jeon C.O."/>
        </authorList>
    </citation>
    <scope>NUCLEOTIDE SEQUENCE [LARGE SCALE GENOMIC DNA]</scope>
    <source>
        <strain evidence="2">HR-U</strain>
    </source>
</reference>
<dbReference type="Proteomes" id="UP000239590">
    <property type="component" value="Unassembled WGS sequence"/>
</dbReference>
<dbReference type="RefSeq" id="WP_104710937.1">
    <property type="nucleotide sequence ID" value="NZ_PTRA01000001.1"/>
</dbReference>
<dbReference type="OrthoDB" id="1432119at2"/>
<dbReference type="AlphaFoldDB" id="A0A2S7IPD4"/>
<name>A0A2S7IPD4_9BACT</name>
<proteinExistence type="predicted"/>
<keyword evidence="2" id="KW-1185">Reference proteome</keyword>
<dbReference type="EMBL" id="PTRA01000001">
    <property type="protein sequence ID" value="PQA59440.1"/>
    <property type="molecule type" value="Genomic_DNA"/>
</dbReference>
<accession>A0A2S7IPD4</accession>